<accession>A0A0C3Q704</accession>
<dbReference type="HOGENOM" id="CLU_1644964_0_0_1"/>
<reference evidence="2 3" key="1">
    <citation type="submission" date="2014-04" db="EMBL/GenBank/DDBJ databases">
        <authorList>
            <consortium name="DOE Joint Genome Institute"/>
            <person name="Kuo A."/>
            <person name="Girlanda M."/>
            <person name="Perotto S."/>
            <person name="Kohler A."/>
            <person name="Nagy L.G."/>
            <person name="Floudas D."/>
            <person name="Copeland A."/>
            <person name="Barry K.W."/>
            <person name="Cichocki N."/>
            <person name="Veneault-Fourrey C."/>
            <person name="LaButti K."/>
            <person name="Lindquist E.A."/>
            <person name="Lipzen A."/>
            <person name="Lundell T."/>
            <person name="Morin E."/>
            <person name="Murat C."/>
            <person name="Sun H."/>
            <person name="Tunlid A."/>
            <person name="Henrissat B."/>
            <person name="Grigoriev I.V."/>
            <person name="Hibbett D.S."/>
            <person name="Martin F."/>
            <person name="Nordberg H.P."/>
            <person name="Cantor M.N."/>
            <person name="Hua S.X."/>
        </authorList>
    </citation>
    <scope>NUCLEOTIDE SEQUENCE [LARGE SCALE GENOMIC DNA]</scope>
    <source>
        <strain evidence="2 3">MUT 4182</strain>
    </source>
</reference>
<dbReference type="Proteomes" id="UP000054248">
    <property type="component" value="Unassembled WGS sequence"/>
</dbReference>
<proteinExistence type="predicted"/>
<protein>
    <submittedName>
        <fullName evidence="2">Uncharacterized protein</fullName>
    </submittedName>
</protein>
<evidence type="ECO:0000313" key="2">
    <source>
        <dbReference type="EMBL" id="KIO19204.1"/>
    </source>
</evidence>
<evidence type="ECO:0000256" key="1">
    <source>
        <dbReference type="SAM" id="MobiDB-lite"/>
    </source>
</evidence>
<gene>
    <name evidence="2" type="ORF">M407DRAFT_223490</name>
</gene>
<organism evidence="2 3">
    <name type="scientific">Tulasnella calospora MUT 4182</name>
    <dbReference type="NCBI Taxonomy" id="1051891"/>
    <lineage>
        <taxon>Eukaryota</taxon>
        <taxon>Fungi</taxon>
        <taxon>Dikarya</taxon>
        <taxon>Basidiomycota</taxon>
        <taxon>Agaricomycotina</taxon>
        <taxon>Agaricomycetes</taxon>
        <taxon>Cantharellales</taxon>
        <taxon>Tulasnellaceae</taxon>
        <taxon>Tulasnella</taxon>
    </lineage>
</organism>
<keyword evidence="3" id="KW-1185">Reference proteome</keyword>
<sequence>MSRRCRHREISSWNISPRQRQRGDLGRKAWDLREREVSTKLGIGVTVAQIEQPMIEFATAARKWRWLPNSPSGSFGQLARGNICFIEMNWSLSKGETDPDRGLGFKGSAIVPLSRLRRPEAGYTARRTLGESNHKGWHPETRRSHSALPALDDSWPRVAPH</sequence>
<dbReference type="AlphaFoldDB" id="A0A0C3Q704"/>
<feature type="compositionally biased region" description="Basic and acidic residues" evidence="1">
    <location>
        <begin position="128"/>
        <end position="143"/>
    </location>
</feature>
<evidence type="ECO:0000313" key="3">
    <source>
        <dbReference type="Proteomes" id="UP000054248"/>
    </source>
</evidence>
<feature type="region of interest" description="Disordered" evidence="1">
    <location>
        <begin position="127"/>
        <end position="161"/>
    </location>
</feature>
<reference evidence="3" key="2">
    <citation type="submission" date="2015-01" db="EMBL/GenBank/DDBJ databases">
        <title>Evolutionary Origins and Diversification of the Mycorrhizal Mutualists.</title>
        <authorList>
            <consortium name="DOE Joint Genome Institute"/>
            <consortium name="Mycorrhizal Genomics Consortium"/>
            <person name="Kohler A."/>
            <person name="Kuo A."/>
            <person name="Nagy L.G."/>
            <person name="Floudas D."/>
            <person name="Copeland A."/>
            <person name="Barry K.W."/>
            <person name="Cichocki N."/>
            <person name="Veneault-Fourrey C."/>
            <person name="LaButti K."/>
            <person name="Lindquist E.A."/>
            <person name="Lipzen A."/>
            <person name="Lundell T."/>
            <person name="Morin E."/>
            <person name="Murat C."/>
            <person name="Riley R."/>
            <person name="Ohm R."/>
            <person name="Sun H."/>
            <person name="Tunlid A."/>
            <person name="Henrissat B."/>
            <person name="Grigoriev I.V."/>
            <person name="Hibbett D.S."/>
            <person name="Martin F."/>
        </authorList>
    </citation>
    <scope>NUCLEOTIDE SEQUENCE [LARGE SCALE GENOMIC DNA]</scope>
    <source>
        <strain evidence="3">MUT 4182</strain>
    </source>
</reference>
<name>A0A0C3Q704_9AGAM</name>
<dbReference type="EMBL" id="KN823235">
    <property type="protein sequence ID" value="KIO19204.1"/>
    <property type="molecule type" value="Genomic_DNA"/>
</dbReference>